<name>M3K1V6_CANMX</name>
<protein>
    <submittedName>
        <fullName evidence="2">Uncharacterized protein</fullName>
    </submittedName>
</protein>
<feature type="non-terminal residue" evidence="2">
    <location>
        <position position="1"/>
    </location>
</feature>
<accession>M3K1V6</accession>
<sequence>MTIDKKVNKPGVNKVATSKSIRSVNEINYKLANLNLSGDQIKKYDPIDPDNKQSPKSYESCWEFTPDPICSFPSRRSHRYPTIDEQRQEFDDLSIAR</sequence>
<dbReference type="HOGENOM" id="CLU_2346479_0_0_1"/>
<evidence type="ECO:0000313" key="3">
    <source>
        <dbReference type="Proteomes" id="UP000011777"/>
    </source>
</evidence>
<dbReference type="EMBL" id="AOGT01001007">
    <property type="protein sequence ID" value="EMG48699.1"/>
    <property type="molecule type" value="Genomic_DNA"/>
</dbReference>
<evidence type="ECO:0000256" key="1">
    <source>
        <dbReference type="SAM" id="MobiDB-lite"/>
    </source>
</evidence>
<feature type="region of interest" description="Disordered" evidence="1">
    <location>
        <begin position="75"/>
        <end position="97"/>
    </location>
</feature>
<feature type="compositionally biased region" description="Basic and acidic residues" evidence="1">
    <location>
        <begin position="81"/>
        <end position="90"/>
    </location>
</feature>
<dbReference type="AlphaFoldDB" id="M3K1V6"/>
<proteinExistence type="predicted"/>
<organism evidence="2 3">
    <name type="scientific">Candida maltosa (strain Xu316)</name>
    <name type="common">Yeast</name>
    <dbReference type="NCBI Taxonomy" id="1245528"/>
    <lineage>
        <taxon>Eukaryota</taxon>
        <taxon>Fungi</taxon>
        <taxon>Dikarya</taxon>
        <taxon>Ascomycota</taxon>
        <taxon>Saccharomycotina</taxon>
        <taxon>Pichiomycetes</taxon>
        <taxon>Debaryomycetaceae</taxon>
        <taxon>Candida/Lodderomyces clade</taxon>
        <taxon>Candida</taxon>
    </lineage>
</organism>
<evidence type="ECO:0000313" key="2">
    <source>
        <dbReference type="EMBL" id="EMG48699.1"/>
    </source>
</evidence>
<comment type="caution">
    <text evidence="2">The sequence shown here is derived from an EMBL/GenBank/DDBJ whole genome shotgun (WGS) entry which is preliminary data.</text>
</comment>
<keyword evidence="3" id="KW-1185">Reference proteome</keyword>
<dbReference type="Proteomes" id="UP000011777">
    <property type="component" value="Unassembled WGS sequence"/>
</dbReference>
<reference evidence="2 3" key="1">
    <citation type="submission" date="2013-02" db="EMBL/GenBank/DDBJ databases">
        <title>Genome sequence of Candida maltosa Xu316, a potential industrial strain for xylitol and ethanol production.</title>
        <authorList>
            <person name="Yu J."/>
            <person name="Wang Q."/>
            <person name="Geng X."/>
            <person name="Bao W."/>
            <person name="He P."/>
            <person name="Cai J."/>
        </authorList>
    </citation>
    <scope>NUCLEOTIDE SEQUENCE [LARGE SCALE GENOMIC DNA]</scope>
    <source>
        <strain evidence="3">Xu316</strain>
    </source>
</reference>
<gene>
    <name evidence="2" type="ORF">G210_0696</name>
</gene>